<reference evidence="2 3" key="1">
    <citation type="journal article" date="2009" name="Stand. Genomic Sci.">
        <title>Complete genome sequence of Desulfotomaculum acetoxidans type strain (5575).</title>
        <authorList>
            <person name="Spring S."/>
            <person name="Lapidus A."/>
            <person name="Schroder M."/>
            <person name="Gleim D."/>
            <person name="Sims D."/>
            <person name="Meincke L."/>
            <person name="Glavina Del Rio T."/>
            <person name="Tice H."/>
            <person name="Copeland A."/>
            <person name="Cheng J.F."/>
            <person name="Lucas S."/>
            <person name="Chen F."/>
            <person name="Nolan M."/>
            <person name="Bruce D."/>
            <person name="Goodwin L."/>
            <person name="Pitluck S."/>
            <person name="Ivanova N."/>
            <person name="Mavromatis K."/>
            <person name="Mikhailova N."/>
            <person name="Pati A."/>
            <person name="Chen A."/>
            <person name="Palaniappan K."/>
            <person name="Land M."/>
            <person name="Hauser L."/>
            <person name="Chang Y.J."/>
            <person name="Jeffries C.D."/>
            <person name="Chain P."/>
            <person name="Saunders E."/>
            <person name="Brettin T."/>
            <person name="Detter J.C."/>
            <person name="Goker M."/>
            <person name="Bristow J."/>
            <person name="Eisen J.A."/>
            <person name="Markowitz V."/>
            <person name="Hugenholtz P."/>
            <person name="Kyrpides N.C."/>
            <person name="Klenk H.P."/>
            <person name="Han C."/>
        </authorList>
    </citation>
    <scope>NUCLEOTIDE SEQUENCE [LARGE SCALE GENOMIC DNA]</scope>
    <source>
        <strain evidence="3">ATCC 49208 / DSM 771 / VKM B-1644</strain>
    </source>
</reference>
<dbReference type="PANTHER" id="PTHR39158:SF1">
    <property type="entry name" value="DNAJ HOMOLOG SUBFAMILY C MEMBER 28"/>
    <property type="match status" value="1"/>
</dbReference>
<dbReference type="HOGENOM" id="CLU_129296_0_1_9"/>
<dbReference type="AlphaFoldDB" id="C8W4L7"/>
<sequence length="107" mass="12318">MHDTFARVAEFKIREAIKKGELKDLPGAGKPIVIENMAFVPKEERLAYIIMKNSGLVPNEVALLKEIESLGKLMDECQNIEKKNSLKKKLDETSIRYSIIMEKRTRR</sequence>
<evidence type="ECO:0000313" key="3">
    <source>
        <dbReference type="Proteomes" id="UP000002217"/>
    </source>
</evidence>
<dbReference type="RefSeq" id="WP_015758595.1">
    <property type="nucleotide sequence ID" value="NC_013216.1"/>
</dbReference>
<dbReference type="InterPro" id="IPR018961">
    <property type="entry name" value="DnaJ_homolog_subfam-C_membr-28"/>
</dbReference>
<dbReference type="Proteomes" id="UP000002217">
    <property type="component" value="Chromosome"/>
</dbReference>
<dbReference type="KEGG" id="dae:Dtox_3161"/>
<dbReference type="PANTHER" id="PTHR39158">
    <property type="entry name" value="OS08G0560600 PROTEIN"/>
    <property type="match status" value="1"/>
</dbReference>
<keyword evidence="3" id="KW-1185">Reference proteome</keyword>
<evidence type="ECO:0000313" key="2">
    <source>
        <dbReference type="EMBL" id="ACV63903.1"/>
    </source>
</evidence>
<dbReference type="OrthoDB" id="9798476at2"/>
<gene>
    <name evidence="2" type="ordered locus">Dtox_3161</name>
</gene>
<proteinExistence type="predicted"/>
<dbReference type="Pfam" id="PF09350">
    <property type="entry name" value="DJC28_CD"/>
    <property type="match status" value="1"/>
</dbReference>
<protein>
    <recommendedName>
        <fullName evidence="1">DnaJ homologue subfamily C member 28 conserved domain-containing protein</fullName>
    </recommendedName>
</protein>
<feature type="domain" description="DnaJ homologue subfamily C member 28 conserved" evidence="1">
    <location>
        <begin position="9"/>
        <end position="74"/>
    </location>
</feature>
<evidence type="ECO:0000259" key="1">
    <source>
        <dbReference type="Pfam" id="PF09350"/>
    </source>
</evidence>
<organism evidence="2 3">
    <name type="scientific">Desulfofarcimen acetoxidans (strain ATCC 49208 / DSM 771 / KCTC 5769 / VKM B-1644 / 5575)</name>
    <name type="common">Desulfotomaculum acetoxidans</name>
    <dbReference type="NCBI Taxonomy" id="485916"/>
    <lineage>
        <taxon>Bacteria</taxon>
        <taxon>Bacillati</taxon>
        <taxon>Bacillota</taxon>
        <taxon>Clostridia</taxon>
        <taxon>Eubacteriales</taxon>
        <taxon>Peptococcaceae</taxon>
        <taxon>Desulfofarcimen</taxon>
    </lineage>
</organism>
<dbReference type="InterPro" id="IPR052573">
    <property type="entry name" value="DnaJ_C_subfamily_28"/>
</dbReference>
<dbReference type="EMBL" id="CP001720">
    <property type="protein sequence ID" value="ACV63903.1"/>
    <property type="molecule type" value="Genomic_DNA"/>
</dbReference>
<accession>C8W4L7</accession>
<dbReference type="STRING" id="485916.Dtox_3161"/>
<name>C8W4L7_DESAS</name>